<gene>
    <name evidence="2" type="ORF">Tci_872035</name>
</gene>
<organism evidence="2">
    <name type="scientific">Tanacetum cinerariifolium</name>
    <name type="common">Dalmatian daisy</name>
    <name type="synonym">Chrysanthemum cinerariifolium</name>
    <dbReference type="NCBI Taxonomy" id="118510"/>
    <lineage>
        <taxon>Eukaryota</taxon>
        <taxon>Viridiplantae</taxon>
        <taxon>Streptophyta</taxon>
        <taxon>Embryophyta</taxon>
        <taxon>Tracheophyta</taxon>
        <taxon>Spermatophyta</taxon>
        <taxon>Magnoliopsida</taxon>
        <taxon>eudicotyledons</taxon>
        <taxon>Gunneridae</taxon>
        <taxon>Pentapetalae</taxon>
        <taxon>asterids</taxon>
        <taxon>campanulids</taxon>
        <taxon>Asterales</taxon>
        <taxon>Asteraceae</taxon>
        <taxon>Asteroideae</taxon>
        <taxon>Anthemideae</taxon>
        <taxon>Anthemidinae</taxon>
        <taxon>Tanacetum</taxon>
    </lineage>
</organism>
<accession>A0A699STU2</accession>
<dbReference type="AlphaFoldDB" id="A0A699STU2"/>
<proteinExistence type="predicted"/>
<evidence type="ECO:0000313" key="2">
    <source>
        <dbReference type="EMBL" id="GFD00066.1"/>
    </source>
</evidence>
<keyword evidence="1" id="KW-1133">Transmembrane helix</keyword>
<feature type="non-terminal residue" evidence="2">
    <location>
        <position position="1"/>
    </location>
</feature>
<keyword evidence="1" id="KW-0812">Transmembrane</keyword>
<keyword evidence="1" id="KW-0472">Membrane</keyword>
<sequence>ADSEVVSADAIPAGVSVFAGVNVAAVTEFALMVLSYKLEEKSNILEYRQKLID</sequence>
<feature type="transmembrane region" description="Helical" evidence="1">
    <location>
        <begin position="13"/>
        <end position="34"/>
    </location>
</feature>
<reference evidence="2" key="1">
    <citation type="journal article" date="2019" name="Sci. Rep.">
        <title>Draft genome of Tanacetum cinerariifolium, the natural source of mosquito coil.</title>
        <authorList>
            <person name="Yamashiro T."/>
            <person name="Shiraishi A."/>
            <person name="Satake H."/>
            <person name="Nakayama K."/>
        </authorList>
    </citation>
    <scope>NUCLEOTIDE SEQUENCE</scope>
</reference>
<protein>
    <submittedName>
        <fullName evidence="2">Uncharacterized protein</fullName>
    </submittedName>
</protein>
<dbReference type="EMBL" id="BKCJ011182458">
    <property type="protein sequence ID" value="GFD00066.1"/>
    <property type="molecule type" value="Genomic_DNA"/>
</dbReference>
<comment type="caution">
    <text evidence="2">The sequence shown here is derived from an EMBL/GenBank/DDBJ whole genome shotgun (WGS) entry which is preliminary data.</text>
</comment>
<name>A0A699STU2_TANCI</name>
<evidence type="ECO:0000256" key="1">
    <source>
        <dbReference type="SAM" id="Phobius"/>
    </source>
</evidence>